<comment type="caution">
    <text evidence="2">The sequence shown here is derived from an EMBL/GenBank/DDBJ whole genome shotgun (WGS) entry which is preliminary data.</text>
</comment>
<dbReference type="Proteomes" id="UP000285860">
    <property type="component" value="Unassembled WGS sequence"/>
</dbReference>
<evidence type="ECO:0000313" key="2">
    <source>
        <dbReference type="EMBL" id="RKK84436.1"/>
    </source>
</evidence>
<organism evidence="2 3">
    <name type="scientific">Fusarium oxysporum</name>
    <name type="common">Fusarium vascular wilt</name>
    <dbReference type="NCBI Taxonomy" id="5507"/>
    <lineage>
        <taxon>Eukaryota</taxon>
        <taxon>Fungi</taxon>
        <taxon>Dikarya</taxon>
        <taxon>Ascomycota</taxon>
        <taxon>Pezizomycotina</taxon>
        <taxon>Sordariomycetes</taxon>
        <taxon>Hypocreomycetidae</taxon>
        <taxon>Hypocreales</taxon>
        <taxon>Nectriaceae</taxon>
        <taxon>Fusarium</taxon>
        <taxon>Fusarium oxysporum species complex</taxon>
    </lineage>
</organism>
<feature type="compositionally biased region" description="Basic and acidic residues" evidence="1">
    <location>
        <begin position="70"/>
        <end position="90"/>
    </location>
</feature>
<name>A0A420NW27_FUSOX</name>
<accession>A0A420NW27</accession>
<feature type="region of interest" description="Disordered" evidence="1">
    <location>
        <begin position="1"/>
        <end position="31"/>
    </location>
</feature>
<protein>
    <submittedName>
        <fullName evidence="2">Uncharacterized protein</fullName>
    </submittedName>
</protein>
<evidence type="ECO:0000313" key="3">
    <source>
        <dbReference type="Proteomes" id="UP000285860"/>
    </source>
</evidence>
<sequence>MQAKTSSFTTPRFASPEVPSPEASPYVEQPPANVMSDLLETFNPALLTSCASSSYDSAEIAELNAELEEEARGGDRDATVRHTPERLGIW</sequence>
<evidence type="ECO:0000256" key="1">
    <source>
        <dbReference type="SAM" id="MobiDB-lite"/>
    </source>
</evidence>
<feature type="region of interest" description="Disordered" evidence="1">
    <location>
        <begin position="68"/>
        <end position="90"/>
    </location>
</feature>
<proteinExistence type="predicted"/>
<gene>
    <name evidence="2" type="ORF">BFJ68_g17361</name>
</gene>
<feature type="compositionally biased region" description="Low complexity" evidence="1">
    <location>
        <begin position="14"/>
        <end position="27"/>
    </location>
</feature>
<dbReference type="EMBL" id="MRCY01000519">
    <property type="protein sequence ID" value="RKK84436.1"/>
    <property type="molecule type" value="Genomic_DNA"/>
</dbReference>
<reference evidence="2 3" key="1">
    <citation type="journal article" date="2018" name="Sci. Rep.">
        <title>Characterisation of pathogen-specific regions and novel effector candidates in Fusarium oxysporum f. sp. cepae.</title>
        <authorList>
            <person name="Armitage A.D."/>
            <person name="Taylor A."/>
            <person name="Sobczyk M.K."/>
            <person name="Baxter L."/>
            <person name="Greenfield B.P."/>
            <person name="Bates H.J."/>
            <person name="Wilson F."/>
            <person name="Jackson A.C."/>
            <person name="Ott S."/>
            <person name="Harrison R.J."/>
            <person name="Clarkson J.P."/>
        </authorList>
    </citation>
    <scope>NUCLEOTIDE SEQUENCE [LARGE SCALE GENOMIC DNA]</scope>
    <source>
        <strain evidence="2 3">Fo_A28</strain>
    </source>
</reference>
<feature type="compositionally biased region" description="Polar residues" evidence="1">
    <location>
        <begin position="1"/>
        <end position="12"/>
    </location>
</feature>
<dbReference type="AlphaFoldDB" id="A0A420NW27"/>